<organism evidence="1 2">
    <name type="scientific">Edwardsiella hoshinae</name>
    <dbReference type="NCBI Taxonomy" id="93378"/>
    <lineage>
        <taxon>Bacteria</taxon>
        <taxon>Pseudomonadati</taxon>
        <taxon>Pseudomonadota</taxon>
        <taxon>Gammaproteobacteria</taxon>
        <taxon>Enterobacterales</taxon>
        <taxon>Hafniaceae</taxon>
        <taxon>Edwardsiella</taxon>
    </lineage>
</organism>
<dbReference type="Proteomes" id="UP000255248">
    <property type="component" value="Unassembled WGS sequence"/>
</dbReference>
<gene>
    <name evidence="1" type="ORF">NCTC12121_03245</name>
</gene>
<dbReference type="AlphaFoldDB" id="A0A376DNP6"/>
<reference evidence="1 2" key="1">
    <citation type="submission" date="2018-06" db="EMBL/GenBank/DDBJ databases">
        <authorList>
            <consortium name="Pathogen Informatics"/>
            <person name="Doyle S."/>
        </authorList>
    </citation>
    <scope>NUCLEOTIDE SEQUENCE [LARGE SCALE GENOMIC DNA]</scope>
    <source>
        <strain evidence="1 2">NCTC12121</strain>
    </source>
</reference>
<dbReference type="EMBL" id="UFXZ01000001">
    <property type="protein sequence ID" value="STC91883.1"/>
    <property type="molecule type" value="Genomic_DNA"/>
</dbReference>
<protein>
    <submittedName>
        <fullName evidence="1">Uncharacterized protein</fullName>
    </submittedName>
</protein>
<accession>A0A376DNP6</accession>
<sequence length="44" mass="5190">MFLLRQRFARDRTQSALFYVFHGFKLSATCIYSQQNCINEQGAE</sequence>
<name>A0A376DNP6_9GAMM</name>
<evidence type="ECO:0000313" key="1">
    <source>
        <dbReference type="EMBL" id="STC91883.1"/>
    </source>
</evidence>
<evidence type="ECO:0000313" key="2">
    <source>
        <dbReference type="Proteomes" id="UP000255248"/>
    </source>
</evidence>
<proteinExistence type="predicted"/>